<keyword evidence="4" id="KW-1185">Reference proteome</keyword>
<evidence type="ECO:0000313" key="4">
    <source>
        <dbReference type="Proteomes" id="UP000030905"/>
    </source>
</evidence>
<evidence type="ECO:0000313" key="1">
    <source>
        <dbReference type="EMBL" id="AJA51856.1"/>
    </source>
</evidence>
<dbReference type="AlphaFoldDB" id="A0A0H3J7H4"/>
<dbReference type="KEGG" id="cpat:CLPA_c17980"/>
<dbReference type="KEGG" id="cpae:CPAST_c17980"/>
<dbReference type="EMBL" id="JPGY02000001">
    <property type="protein sequence ID" value="KRU12136.1"/>
    <property type="molecule type" value="Genomic_DNA"/>
</dbReference>
<accession>A0A0H3J7H4</accession>
<organism evidence="1 4">
    <name type="scientific">Clostridium pasteurianum DSM 525 = ATCC 6013</name>
    <dbReference type="NCBI Taxonomy" id="1262449"/>
    <lineage>
        <taxon>Bacteria</taxon>
        <taxon>Bacillati</taxon>
        <taxon>Bacillota</taxon>
        <taxon>Clostridia</taxon>
        <taxon>Eubacteriales</taxon>
        <taxon>Clostridiaceae</taxon>
        <taxon>Clostridium</taxon>
    </lineage>
</organism>
<reference evidence="2 3" key="3">
    <citation type="journal article" name="Genome Announc.">
        <title>Improved Draft Genome Sequence of Clostridium pasteurianum Strain ATCC 6013 (DSM 525) Using a Hybrid Next-Generation Sequencing Approach.</title>
        <authorList>
            <person name="Pyne M.E."/>
            <person name="Utturkar S."/>
            <person name="Brown S.D."/>
            <person name="Moo-Young M."/>
            <person name="Chung D.A."/>
            <person name="Chou C.P."/>
        </authorList>
    </citation>
    <scope>NUCLEOTIDE SEQUENCE [LARGE SCALE GENOMIC DNA]</scope>
    <source>
        <strain evidence="2 3">ATCC 6013</strain>
    </source>
</reference>
<proteinExistence type="predicted"/>
<reference evidence="1 4" key="1">
    <citation type="journal article" date="2015" name="Genome Announc.">
        <title>Complete Genome Sequence of the Nitrogen-Fixing and Solvent-Producing Clostridium pasteurianum DSM 525.</title>
        <authorList>
            <person name="Poehlein A."/>
            <person name="Grosse-Honebrink A."/>
            <person name="Zhang Y."/>
            <person name="Minton N.P."/>
            <person name="Daniel R."/>
        </authorList>
    </citation>
    <scope>NUCLEOTIDE SEQUENCE [LARGE SCALE GENOMIC DNA]</scope>
    <source>
        <strain evidence="1">DSM 525</strain>
        <strain evidence="4">DSM 525 / ATCC 6013</strain>
    </source>
</reference>
<evidence type="ECO:0000313" key="2">
    <source>
        <dbReference type="EMBL" id="KRU12136.1"/>
    </source>
</evidence>
<dbReference type="Proteomes" id="UP000028042">
    <property type="component" value="Unassembled WGS sequence"/>
</dbReference>
<dbReference type="Proteomes" id="UP000030905">
    <property type="component" value="Chromosome"/>
</dbReference>
<evidence type="ECO:0000313" key="3">
    <source>
        <dbReference type="Proteomes" id="UP000028042"/>
    </source>
</evidence>
<gene>
    <name evidence="1" type="ORF">CLPA_c17980</name>
    <name evidence="2" type="ORF">CP6013_01383</name>
</gene>
<dbReference type="EMBL" id="CP009268">
    <property type="protein sequence ID" value="AJA51856.1"/>
    <property type="molecule type" value="Genomic_DNA"/>
</dbReference>
<name>A0A0H3J7H4_CLOPA</name>
<sequence length="86" mass="10356">MCKDEFPYILITENHTGKNNIIYAAKYIGLFLNIQEIIVDYKHLYYLPVIAIPAEYDKYIEKYVKKHLAIEHELIHIKEEFLRIDK</sequence>
<protein>
    <submittedName>
        <fullName evidence="1">Uncharacterized protein</fullName>
    </submittedName>
</protein>
<dbReference type="PATRIC" id="fig|1262449.3.peg.1635"/>
<dbReference type="GeneID" id="93073959"/>
<dbReference type="RefSeq" id="WP_003443955.1">
    <property type="nucleotide sequence ID" value="NZ_ANZB01000004.1"/>
</dbReference>
<reference evidence="2" key="2">
    <citation type="submission" date="2015-10" db="EMBL/GenBank/DDBJ databases">
        <title>Improved Draft Genome Sequence of Clostridium pasteurianum Strain ATCC 6013 (DSM 525) Using a Hybrid Next-Generation Sequencing Approach.</title>
        <authorList>
            <person name="Pyne M.E."/>
            <person name="Utturkar S.M."/>
            <person name="Brown S.D."/>
            <person name="Moo-Young M."/>
            <person name="Chung D.A."/>
            <person name="Chou P.C."/>
        </authorList>
    </citation>
    <scope>NUCLEOTIDE SEQUENCE</scope>
    <source>
        <strain evidence="2">ATCC 6013</strain>
    </source>
</reference>